<protein>
    <recommendedName>
        <fullName evidence="11">ATP synthase subunit O, mitochondrial</fullName>
    </recommendedName>
</protein>
<evidence type="ECO:0000256" key="5">
    <source>
        <dbReference type="ARBA" id="ARBA00023065"/>
    </source>
</evidence>
<organism evidence="9 10">
    <name type="scientific">Phaeodactylum tricornutum (strain CCAP 1055/1)</name>
    <dbReference type="NCBI Taxonomy" id="556484"/>
    <lineage>
        <taxon>Eukaryota</taxon>
        <taxon>Sar</taxon>
        <taxon>Stramenopiles</taxon>
        <taxon>Ochrophyta</taxon>
        <taxon>Bacillariophyta</taxon>
        <taxon>Bacillariophyceae</taxon>
        <taxon>Bacillariophycidae</taxon>
        <taxon>Naviculales</taxon>
        <taxon>Phaeodactylaceae</taxon>
        <taxon>Phaeodactylum</taxon>
    </lineage>
</organism>
<dbReference type="SUPFAM" id="SSF47928">
    <property type="entry name" value="N-terminal domain of the delta subunit of the F1F0-ATP synthase"/>
    <property type="match status" value="1"/>
</dbReference>
<name>B7FUM8_PHATC</name>
<evidence type="ECO:0008006" key="11">
    <source>
        <dbReference type="Google" id="ProtNLM"/>
    </source>
</evidence>
<dbReference type="PANTHER" id="PTHR11910">
    <property type="entry name" value="ATP SYNTHASE DELTA CHAIN"/>
    <property type="match status" value="1"/>
</dbReference>
<dbReference type="PRINTS" id="PR00125">
    <property type="entry name" value="ATPASEDELTA"/>
</dbReference>
<comment type="subcellular location">
    <subcellularLocation>
        <location evidence="1">Membrane</location>
    </subcellularLocation>
</comment>
<dbReference type="GO" id="GO:0046933">
    <property type="term" value="F:proton-transporting ATP synthase activity, rotational mechanism"/>
    <property type="evidence" value="ECO:0007669"/>
    <property type="project" value="InterPro"/>
</dbReference>
<dbReference type="KEGG" id="pti:PHATRDRAFT_44603"/>
<evidence type="ECO:0000256" key="7">
    <source>
        <dbReference type="ARBA" id="ARBA00023136"/>
    </source>
</evidence>
<dbReference type="HAMAP" id="MF_01416">
    <property type="entry name" value="ATP_synth_delta_bact"/>
    <property type="match status" value="1"/>
</dbReference>
<evidence type="ECO:0000256" key="4">
    <source>
        <dbReference type="ARBA" id="ARBA00022781"/>
    </source>
</evidence>
<dbReference type="HOGENOM" id="CLU_085114_0_0_1"/>
<dbReference type="Proteomes" id="UP000000759">
    <property type="component" value="Chromosome 4"/>
</dbReference>
<dbReference type="eggNOG" id="KOG1662">
    <property type="taxonomic scope" value="Eukaryota"/>
</dbReference>
<evidence type="ECO:0000256" key="6">
    <source>
        <dbReference type="ARBA" id="ARBA00023078"/>
    </source>
</evidence>
<reference evidence="9 10" key="1">
    <citation type="journal article" date="2008" name="Nature">
        <title>The Phaeodactylum genome reveals the evolutionary history of diatom genomes.</title>
        <authorList>
            <person name="Bowler C."/>
            <person name="Allen A.E."/>
            <person name="Badger J.H."/>
            <person name="Grimwood J."/>
            <person name="Jabbari K."/>
            <person name="Kuo A."/>
            <person name="Maheswari U."/>
            <person name="Martens C."/>
            <person name="Maumus F."/>
            <person name="Otillar R.P."/>
            <person name="Rayko E."/>
            <person name="Salamov A."/>
            <person name="Vandepoele K."/>
            <person name="Beszteri B."/>
            <person name="Gruber A."/>
            <person name="Heijde M."/>
            <person name="Katinka M."/>
            <person name="Mock T."/>
            <person name="Valentin K."/>
            <person name="Verret F."/>
            <person name="Berges J.A."/>
            <person name="Brownlee C."/>
            <person name="Cadoret J.P."/>
            <person name="Chiovitti A."/>
            <person name="Choi C.J."/>
            <person name="Coesel S."/>
            <person name="De Martino A."/>
            <person name="Detter J.C."/>
            <person name="Durkin C."/>
            <person name="Falciatore A."/>
            <person name="Fournet J."/>
            <person name="Haruta M."/>
            <person name="Huysman M.J."/>
            <person name="Jenkins B.D."/>
            <person name="Jiroutova K."/>
            <person name="Jorgensen R.E."/>
            <person name="Joubert Y."/>
            <person name="Kaplan A."/>
            <person name="Kroger N."/>
            <person name="Kroth P.G."/>
            <person name="La Roche J."/>
            <person name="Lindquist E."/>
            <person name="Lommer M."/>
            <person name="Martin-Jezequel V."/>
            <person name="Lopez P.J."/>
            <person name="Lucas S."/>
            <person name="Mangogna M."/>
            <person name="McGinnis K."/>
            <person name="Medlin L.K."/>
            <person name="Montsant A."/>
            <person name="Oudot-Le Secq M.P."/>
            <person name="Napoli C."/>
            <person name="Obornik M."/>
            <person name="Parker M.S."/>
            <person name="Petit J.L."/>
            <person name="Porcel B.M."/>
            <person name="Poulsen N."/>
            <person name="Robison M."/>
            <person name="Rychlewski L."/>
            <person name="Rynearson T.A."/>
            <person name="Schmutz J."/>
            <person name="Shapiro H."/>
            <person name="Siaut M."/>
            <person name="Stanley M."/>
            <person name="Sussman M.R."/>
            <person name="Taylor A.R."/>
            <person name="Vardi A."/>
            <person name="von Dassow P."/>
            <person name="Vyverman W."/>
            <person name="Willis A."/>
            <person name="Wyrwicz L.S."/>
            <person name="Rokhsar D.S."/>
            <person name="Weissenbach J."/>
            <person name="Armbrust E.V."/>
            <person name="Green B.R."/>
            <person name="Van de Peer Y."/>
            <person name="Grigoriev I.V."/>
        </authorList>
    </citation>
    <scope>NUCLEOTIDE SEQUENCE [LARGE SCALE GENOMIC DNA]</scope>
    <source>
        <strain evidence="9 10">CCAP 1055/1</strain>
    </source>
</reference>
<dbReference type="OMA" id="MVDNIQD"/>
<dbReference type="RefSeq" id="XP_002178625.1">
    <property type="nucleotide sequence ID" value="XM_002178589.1"/>
</dbReference>
<gene>
    <name evidence="9" type="ORF">PHATRDRAFT_44603</name>
</gene>
<evidence type="ECO:0000313" key="9">
    <source>
        <dbReference type="EMBL" id="EEC50290.1"/>
    </source>
</evidence>
<dbReference type="GeneID" id="7198101"/>
<dbReference type="NCBIfam" id="TIGR01145">
    <property type="entry name" value="ATP_synt_delta"/>
    <property type="match status" value="1"/>
</dbReference>
<dbReference type="InParanoid" id="B7FUM8"/>
<evidence type="ECO:0000256" key="3">
    <source>
        <dbReference type="ARBA" id="ARBA00022448"/>
    </source>
</evidence>
<dbReference type="EMBL" id="CM000607">
    <property type="protein sequence ID" value="EEC50290.1"/>
    <property type="molecule type" value="Genomic_DNA"/>
</dbReference>
<proteinExistence type="inferred from homology"/>
<comment type="similarity">
    <text evidence="2">Belongs to the ATPase delta chain family.</text>
</comment>
<keyword evidence="8" id="KW-0066">ATP synthesis</keyword>
<dbReference type="InterPro" id="IPR020781">
    <property type="entry name" value="ATPase_OSCP/d_CS"/>
</dbReference>
<evidence type="ECO:0000256" key="8">
    <source>
        <dbReference type="ARBA" id="ARBA00023310"/>
    </source>
</evidence>
<dbReference type="InterPro" id="IPR026015">
    <property type="entry name" value="ATP_synth_OSCP/delta_N_sf"/>
</dbReference>
<evidence type="ECO:0000256" key="2">
    <source>
        <dbReference type="ARBA" id="ARBA00007046"/>
    </source>
</evidence>
<dbReference type="STRING" id="556484.B7FUM8"/>
<keyword evidence="4" id="KW-0375">Hydrogen ion transport</keyword>
<dbReference type="Pfam" id="PF00213">
    <property type="entry name" value="OSCP"/>
    <property type="match status" value="1"/>
</dbReference>
<dbReference type="OrthoDB" id="1262810at2759"/>
<accession>B7FUM8</accession>
<evidence type="ECO:0000256" key="1">
    <source>
        <dbReference type="ARBA" id="ARBA00004370"/>
    </source>
</evidence>
<dbReference type="PaxDb" id="2850-Phatr44603"/>
<dbReference type="GO" id="GO:0016020">
    <property type="term" value="C:membrane"/>
    <property type="evidence" value="ECO:0007669"/>
    <property type="project" value="UniProtKB-SubCell"/>
</dbReference>
<keyword evidence="10" id="KW-1185">Reference proteome</keyword>
<keyword evidence="3" id="KW-0813">Transport</keyword>
<dbReference type="Gene3D" id="1.10.520.20">
    <property type="entry name" value="N-terminal domain of the delta subunit of the F1F0-ATP synthase"/>
    <property type="match status" value="1"/>
</dbReference>
<dbReference type="FunCoup" id="B7FUM8">
    <property type="interactions" value="303"/>
</dbReference>
<sequence>MIPYSIDVTEASMFSFASNAVRNGHLQRSSARCFSDVAHKPLLNLHGLQARYANATYVAASKVGGLETVERELMGLYKSSQKSAAFAAFLENPMISRDEKTKYVASMDKLSPITRNLLITMAGNARLNELPKVATTFSQLMKAKRGEVEAQIISASELSAAELKEVKAAMQSQVPKGKTVIIEAVTDPSIVGGLQVQIGDQFLDLSVKSRIEEIARTPLS</sequence>
<keyword evidence="6" id="KW-0793">Thylakoid</keyword>
<dbReference type="AlphaFoldDB" id="B7FUM8"/>
<reference evidence="10" key="2">
    <citation type="submission" date="2008-08" db="EMBL/GenBank/DDBJ databases">
        <authorList>
            <consortium name="Diatom Consortium"/>
            <person name="Grigoriev I."/>
            <person name="Grimwood J."/>
            <person name="Kuo A."/>
            <person name="Otillar R.P."/>
            <person name="Salamov A."/>
            <person name="Detter J.C."/>
            <person name="Lindquist E."/>
            <person name="Shapiro H."/>
            <person name="Lucas S."/>
            <person name="Glavina del Rio T."/>
            <person name="Pitluck S."/>
            <person name="Rokhsar D."/>
            <person name="Bowler C."/>
        </authorList>
    </citation>
    <scope>GENOME REANNOTATION</scope>
    <source>
        <strain evidence="10">CCAP 1055/1</strain>
    </source>
</reference>
<keyword evidence="5" id="KW-0406">Ion transport</keyword>
<evidence type="ECO:0000313" key="10">
    <source>
        <dbReference type="Proteomes" id="UP000000759"/>
    </source>
</evidence>
<keyword evidence="7" id="KW-0472">Membrane</keyword>
<dbReference type="PROSITE" id="PS00389">
    <property type="entry name" value="ATPASE_DELTA"/>
    <property type="match status" value="1"/>
</dbReference>
<dbReference type="InterPro" id="IPR000711">
    <property type="entry name" value="ATPase_OSCP/dsu"/>
</dbReference>